<gene>
    <name evidence="3" type="ORF">GCM10007968_07720</name>
</gene>
<evidence type="ECO:0000259" key="2">
    <source>
        <dbReference type="Pfam" id="PF01910"/>
    </source>
</evidence>
<dbReference type="Pfam" id="PF01910">
    <property type="entry name" value="Thiamine_BP"/>
    <property type="match status" value="1"/>
</dbReference>
<dbReference type="AlphaFoldDB" id="A0A917S004"/>
<dbReference type="InterPro" id="IPR002767">
    <property type="entry name" value="Thiamine_BP"/>
</dbReference>
<proteinExistence type="inferred from homology"/>
<evidence type="ECO:0000313" key="3">
    <source>
        <dbReference type="EMBL" id="GGL46081.1"/>
    </source>
</evidence>
<comment type="caution">
    <text evidence="3">The sequence shown here is derived from an EMBL/GenBank/DDBJ whole genome shotgun (WGS) entry which is preliminary data.</text>
</comment>
<feature type="domain" description="Thiamine-binding protein" evidence="2">
    <location>
        <begin position="7"/>
        <end position="94"/>
    </location>
</feature>
<accession>A0A917S004</accession>
<dbReference type="Gene3D" id="3.30.70.930">
    <property type="match status" value="1"/>
</dbReference>
<dbReference type="RefSeq" id="WP_188801758.1">
    <property type="nucleotide sequence ID" value="NZ_BMOK01000002.1"/>
</dbReference>
<dbReference type="InterPro" id="IPR051614">
    <property type="entry name" value="UPF0045_domain"/>
</dbReference>
<dbReference type="PANTHER" id="PTHR33777:SF1">
    <property type="entry name" value="UPF0045 PROTEIN ECM15"/>
    <property type="match status" value="1"/>
</dbReference>
<protein>
    <recommendedName>
        <fullName evidence="2">Thiamine-binding protein domain-containing protein</fullName>
    </recommendedName>
</protein>
<reference evidence="3" key="1">
    <citation type="journal article" date="2014" name="Int. J. Syst. Evol. Microbiol.">
        <title>Complete genome sequence of Corynebacterium casei LMG S-19264T (=DSM 44701T), isolated from a smear-ripened cheese.</title>
        <authorList>
            <consortium name="US DOE Joint Genome Institute (JGI-PGF)"/>
            <person name="Walter F."/>
            <person name="Albersmeier A."/>
            <person name="Kalinowski J."/>
            <person name="Ruckert C."/>
        </authorList>
    </citation>
    <scope>NUCLEOTIDE SEQUENCE</scope>
    <source>
        <strain evidence="3">JCM 15325</strain>
    </source>
</reference>
<dbReference type="EMBL" id="BMOK01000002">
    <property type="protein sequence ID" value="GGL46081.1"/>
    <property type="molecule type" value="Genomic_DNA"/>
</dbReference>
<dbReference type="PANTHER" id="PTHR33777">
    <property type="entry name" value="UPF0045 PROTEIN ECM15"/>
    <property type="match status" value="1"/>
</dbReference>
<dbReference type="Proteomes" id="UP000654670">
    <property type="component" value="Unassembled WGS sequence"/>
</dbReference>
<dbReference type="GO" id="GO:0005829">
    <property type="term" value="C:cytosol"/>
    <property type="evidence" value="ECO:0007669"/>
    <property type="project" value="TreeGrafter"/>
</dbReference>
<reference evidence="3" key="2">
    <citation type="submission" date="2020-09" db="EMBL/GenBank/DDBJ databases">
        <authorList>
            <person name="Sun Q."/>
            <person name="Ohkuma M."/>
        </authorList>
    </citation>
    <scope>NUCLEOTIDE SEQUENCE</scope>
    <source>
        <strain evidence="3">JCM 15325</strain>
    </source>
</reference>
<name>A0A917S004_9BACL</name>
<dbReference type="InterPro" id="IPR029756">
    <property type="entry name" value="MTH1187/YkoF-like"/>
</dbReference>
<keyword evidence="4" id="KW-1185">Reference proteome</keyword>
<evidence type="ECO:0000313" key="4">
    <source>
        <dbReference type="Proteomes" id="UP000654670"/>
    </source>
</evidence>
<sequence>MPQTNVGLQILPFSKEKDTYALVDKAIEAIQQSGVRYEVDALETVMEGELDDLLEVVKKTIYATVAAGADEVAAEVKIHFRPQGTSIEEKVGKYRKIENDQTK</sequence>
<dbReference type="SUPFAM" id="SSF89957">
    <property type="entry name" value="MTH1187/YkoF-like"/>
    <property type="match status" value="1"/>
</dbReference>
<evidence type="ECO:0000256" key="1">
    <source>
        <dbReference type="ARBA" id="ARBA00010272"/>
    </source>
</evidence>
<organism evidence="3 4">
    <name type="scientific">Sporolactobacillus putidus</name>
    <dbReference type="NCBI Taxonomy" id="492735"/>
    <lineage>
        <taxon>Bacteria</taxon>
        <taxon>Bacillati</taxon>
        <taxon>Bacillota</taxon>
        <taxon>Bacilli</taxon>
        <taxon>Bacillales</taxon>
        <taxon>Sporolactobacillaceae</taxon>
        <taxon>Sporolactobacillus</taxon>
    </lineage>
</organism>
<comment type="similarity">
    <text evidence="1">Belongs to the UPF0045 family.</text>
</comment>